<accession>A0A644XHC8</accession>
<proteinExistence type="predicted"/>
<name>A0A644XHC8_9ZZZZ</name>
<gene>
    <name evidence="1" type="ORF">SDC9_61991</name>
</gene>
<dbReference type="AlphaFoldDB" id="A0A644XHC8"/>
<reference evidence="1" key="1">
    <citation type="submission" date="2019-08" db="EMBL/GenBank/DDBJ databases">
        <authorList>
            <person name="Kucharzyk K."/>
            <person name="Murdoch R.W."/>
            <person name="Higgins S."/>
            <person name="Loffler F."/>
        </authorList>
    </citation>
    <scope>NUCLEOTIDE SEQUENCE</scope>
</reference>
<dbReference type="InterPro" id="IPR010064">
    <property type="entry name" value="HK97-gp10_tail"/>
</dbReference>
<organism evidence="1">
    <name type="scientific">bioreactor metagenome</name>
    <dbReference type="NCBI Taxonomy" id="1076179"/>
    <lineage>
        <taxon>unclassified sequences</taxon>
        <taxon>metagenomes</taxon>
        <taxon>ecological metagenomes</taxon>
    </lineage>
</organism>
<evidence type="ECO:0008006" key="2">
    <source>
        <dbReference type="Google" id="ProtNLM"/>
    </source>
</evidence>
<dbReference type="EMBL" id="VSSQ01002473">
    <property type="protein sequence ID" value="MPM15620.1"/>
    <property type="molecule type" value="Genomic_DNA"/>
</dbReference>
<dbReference type="Pfam" id="PF04883">
    <property type="entry name" value="HK97-gp10_like"/>
    <property type="match status" value="1"/>
</dbReference>
<comment type="caution">
    <text evidence="1">The sequence shown here is derived from an EMBL/GenBank/DDBJ whole genome shotgun (WGS) entry which is preliminary data.</text>
</comment>
<sequence>MGRFSFEMPDAFLNQIAGMGNALDAAIPEALAAGGRVVLEKMKSNLQAAIGRGTEYKSRSTGKLAASLGVSPAKLDRDGNLDVKVGFSEGRGDVNNAMLANVLEYGKHGQPPKPFLKQTKSSSRKPCIDAMQTALKEELDLP</sequence>
<evidence type="ECO:0000313" key="1">
    <source>
        <dbReference type="EMBL" id="MPM15620.1"/>
    </source>
</evidence>
<protein>
    <recommendedName>
        <fullName evidence="2">HK97 gp10 family phage protein</fullName>
    </recommendedName>
</protein>